<proteinExistence type="predicted"/>
<accession>A0A0E9Q3W6</accession>
<dbReference type="EMBL" id="GBXM01097799">
    <property type="protein sequence ID" value="JAH10778.1"/>
    <property type="molecule type" value="Transcribed_RNA"/>
</dbReference>
<reference evidence="1" key="2">
    <citation type="journal article" date="2015" name="Fish Shellfish Immunol.">
        <title>Early steps in the European eel (Anguilla anguilla)-Vibrio vulnificus interaction in the gills: Role of the RtxA13 toxin.</title>
        <authorList>
            <person name="Callol A."/>
            <person name="Pajuelo D."/>
            <person name="Ebbesson L."/>
            <person name="Teles M."/>
            <person name="MacKenzie S."/>
            <person name="Amaro C."/>
        </authorList>
    </citation>
    <scope>NUCLEOTIDE SEQUENCE</scope>
</reference>
<protein>
    <submittedName>
        <fullName evidence="1">Uncharacterized protein</fullName>
    </submittedName>
</protein>
<organism evidence="1">
    <name type="scientific">Anguilla anguilla</name>
    <name type="common">European freshwater eel</name>
    <name type="synonym">Muraena anguilla</name>
    <dbReference type="NCBI Taxonomy" id="7936"/>
    <lineage>
        <taxon>Eukaryota</taxon>
        <taxon>Metazoa</taxon>
        <taxon>Chordata</taxon>
        <taxon>Craniata</taxon>
        <taxon>Vertebrata</taxon>
        <taxon>Euteleostomi</taxon>
        <taxon>Actinopterygii</taxon>
        <taxon>Neopterygii</taxon>
        <taxon>Teleostei</taxon>
        <taxon>Anguilliformes</taxon>
        <taxon>Anguillidae</taxon>
        <taxon>Anguilla</taxon>
    </lineage>
</organism>
<reference evidence="1" key="1">
    <citation type="submission" date="2014-11" db="EMBL/GenBank/DDBJ databases">
        <authorList>
            <person name="Amaro Gonzalez C."/>
        </authorList>
    </citation>
    <scope>NUCLEOTIDE SEQUENCE</scope>
</reference>
<evidence type="ECO:0000313" key="1">
    <source>
        <dbReference type="EMBL" id="JAH10778.1"/>
    </source>
</evidence>
<name>A0A0E9Q3W6_ANGAN</name>
<dbReference type="AlphaFoldDB" id="A0A0E9Q3W6"/>
<sequence length="25" mass="2980">MKVMLYDYLKAPRYACINLLRSVMS</sequence>